<dbReference type="AlphaFoldDB" id="A0A1H4B2W1"/>
<reference evidence="3" key="1">
    <citation type="submission" date="2016-10" db="EMBL/GenBank/DDBJ databases">
        <authorList>
            <person name="Varghese N."/>
            <person name="Submissions S."/>
        </authorList>
    </citation>
    <scope>NUCLEOTIDE SEQUENCE [LARGE SCALE GENOMIC DNA]</scope>
    <source>
        <strain evidence="3">DSM 22376</strain>
    </source>
</reference>
<accession>A0A1H4B2W1</accession>
<evidence type="ECO:0000313" key="2">
    <source>
        <dbReference type="EMBL" id="SEA42394.1"/>
    </source>
</evidence>
<keyword evidence="1" id="KW-0812">Transmembrane</keyword>
<organism evidence="2 3">
    <name type="scientific">Flavobacterium gillisiae</name>
    <dbReference type="NCBI Taxonomy" id="150146"/>
    <lineage>
        <taxon>Bacteria</taxon>
        <taxon>Pseudomonadati</taxon>
        <taxon>Bacteroidota</taxon>
        <taxon>Flavobacteriia</taxon>
        <taxon>Flavobacteriales</taxon>
        <taxon>Flavobacteriaceae</taxon>
        <taxon>Flavobacterium</taxon>
    </lineage>
</organism>
<dbReference type="Proteomes" id="UP000198951">
    <property type="component" value="Unassembled WGS sequence"/>
</dbReference>
<proteinExistence type="predicted"/>
<dbReference type="RefSeq" id="WP_091087235.1">
    <property type="nucleotide sequence ID" value="NZ_FNRD01000004.1"/>
</dbReference>
<dbReference type="EMBL" id="FNRD01000004">
    <property type="protein sequence ID" value="SEA42394.1"/>
    <property type="molecule type" value="Genomic_DNA"/>
</dbReference>
<dbReference type="OrthoDB" id="1376435at2"/>
<keyword evidence="1" id="KW-0472">Membrane</keyword>
<evidence type="ECO:0000313" key="3">
    <source>
        <dbReference type="Proteomes" id="UP000198951"/>
    </source>
</evidence>
<feature type="transmembrane region" description="Helical" evidence="1">
    <location>
        <begin position="36"/>
        <end position="56"/>
    </location>
</feature>
<sequence length="78" mass="9145">MKAENKIFIKSFLLSGLVYTTLMAGFDYSDGQDFEILKLLFHFLFFGLFMGLLARYSHRKQIKKEMNETESKSYDTSL</sequence>
<name>A0A1H4B2W1_9FLAO</name>
<dbReference type="STRING" id="150146.SAMN05443667_104163"/>
<protein>
    <submittedName>
        <fullName evidence="2">Uncharacterized protein</fullName>
    </submittedName>
</protein>
<keyword evidence="3" id="KW-1185">Reference proteome</keyword>
<feature type="transmembrane region" description="Helical" evidence="1">
    <location>
        <begin position="7"/>
        <end position="24"/>
    </location>
</feature>
<keyword evidence="1" id="KW-1133">Transmembrane helix</keyword>
<evidence type="ECO:0000256" key="1">
    <source>
        <dbReference type="SAM" id="Phobius"/>
    </source>
</evidence>
<gene>
    <name evidence="2" type="ORF">SAMN05443667_104163</name>
</gene>